<dbReference type="Pfam" id="PF21077">
    <property type="entry name" value="GDH_ACT3"/>
    <property type="match status" value="1"/>
</dbReference>
<dbReference type="Pfam" id="PF21078">
    <property type="entry name" value="GDH_HM3"/>
    <property type="match status" value="1"/>
</dbReference>
<dbReference type="Pfam" id="PF21075">
    <property type="entry name" value="GDH_ACT1"/>
    <property type="match status" value="1"/>
</dbReference>
<dbReference type="InterPro" id="IPR048381">
    <property type="entry name" value="GDH_C"/>
</dbReference>
<dbReference type="GO" id="GO:0004069">
    <property type="term" value="F:L-aspartate:2-oxoglutarate aminotransferase activity"/>
    <property type="evidence" value="ECO:0007669"/>
    <property type="project" value="InterPro"/>
</dbReference>
<evidence type="ECO:0000259" key="1">
    <source>
        <dbReference type="Pfam" id="PF05088"/>
    </source>
</evidence>
<reference evidence="6" key="1">
    <citation type="submission" date="2022-10" db="EMBL/GenBank/DDBJ databases">
        <title>The WGS of Solirubrobacter ginsenosidimutans DSM 21036.</title>
        <authorList>
            <person name="Jiang Z."/>
        </authorList>
    </citation>
    <scope>NUCLEOTIDE SEQUENCE</scope>
    <source>
        <strain evidence="6">DSM 21036</strain>
    </source>
</reference>
<dbReference type="GO" id="GO:0004352">
    <property type="term" value="F:glutamate dehydrogenase (NAD+) activity"/>
    <property type="evidence" value="ECO:0007669"/>
    <property type="project" value="InterPro"/>
</dbReference>
<feature type="domain" description="NAD-glutamate dehydrogenase ACT2" evidence="4">
    <location>
        <begin position="397"/>
        <end position="485"/>
    </location>
</feature>
<dbReference type="GO" id="GO:0006538">
    <property type="term" value="P:L-glutamate catabolic process"/>
    <property type="evidence" value="ECO:0007669"/>
    <property type="project" value="InterPro"/>
</dbReference>
<accession>A0A9X3MSI1</accession>
<dbReference type="SUPFAM" id="SSF53223">
    <property type="entry name" value="Aminoacid dehydrogenase-like, N-terminal domain"/>
    <property type="match status" value="1"/>
</dbReference>
<dbReference type="Pfam" id="PF21073">
    <property type="entry name" value="GDH_HM1"/>
    <property type="match status" value="1"/>
</dbReference>
<dbReference type="InterPro" id="IPR046346">
    <property type="entry name" value="Aminoacid_DH-like_N_sf"/>
</dbReference>
<protein>
    <submittedName>
        <fullName evidence="6">NAD-glutamate dehydrogenase</fullName>
    </submittedName>
</protein>
<sequence length="1580" mass="175643">MSLAEETEAGSTEYRDRLLALVEDHGGDTARAFAAAYVRRLSTDGISAEHLAAEVLGAYGFANERGRAPVAVRALNPTLGDEGYEPLGSVLETNTDDWPFLVDSVSAALERRGEQVARLVHPIIGISREDGHIASVSHARNAVHRESVMHFDLARKLTDRELTELEDDIRKVLHAVRSTVTDFGAMTQRVEGMIGLARKASSRYDSDEVREAVDFLAWLLRGNFVLLGAREYEIRDDAYRCIPGSGLGILADEERSAYAQPVPLSELSEQQRKLATSGELLIVDKANARSPVHRYERMDYVGVRRVSPDGEILGEARLLGLFTTKAYTEPASETPVLHRKLGRVLDTEDLIEGSHDYKNAVGLFDTFPKDELFAAPVDDLRRAVVALLRLEGTDRVRLLGRRAPHGRSASYILALPRDRYRTLLVDRVRKLFMRRFHADDVEAQHTLGEGTRVRVHFLVHAPGGLPEIPNAELEREVVQLARTWDDALRDALVEQYGAPRARLLNSIWASHLPEHYKGYTSPATGALDIALLENLAEDGPFEVSLQPLRQHTRVALYVRGPKVELGDALPMLEDLGLRVIEEISTRLVGEDETWVQEFRVLGRDGKPLDIDALGSRVAELLAAIHRGAAETDNLNRLVITAGLDRRQIAILRAYRKYRQRVGSRFTESYQNDVLVANSAVTAKIVRFFELRFDPDIETDDAAEAALKDEILADLDEVASLDHDRILRNQLTVIEATLRTNAYNESRAALAFKLRSKDVPAMPQPAPAFEIYVYSPEVEGIHLRGGTIARGGLRWSDRQDYRTEVYGLMRAQLTKNAVIVPAGAKGGFYLKHPPTEREALKAEVEKQYVTYIRSLLSVTDNLVDGAVVHPERVRVRDGDDTYLVVAADKGTATFSDTANRVSQEYGFWLDDAFASGGSAGYDHKALGITAKGAWESVKRHFKELGVDTQADEFTVVGIGDMSGDVFGNGMLLSEHIRLVGAYDHRHIFIDPNPSAKQGYAERTRLFELPGSSWDDYSRELISEGGGVFPRTAKSIPLTPQMREALGVSESSLAPNDLIRAVLRAPVDLFWNGGIGTVVKASDETDADAADRSSDAIRVNAAELRAKVVGEGGNLGFTRRARVEYAASGGRINADFIDNSAGVDCSDHEVNLKILLGLAERRGELTRAERDELLFSVTEDVTQHVLYDSFLQAQIIAQEVDRSASRLYAYEDLMTLLEENKLFSRASEDLPSSEEIGERRRSGRGMERPELAILVAYSKRLLARALEQSDFVEEPWLERDLRDYFPAAVVSRFGHLLADHPLKRQLICMVNSNLLVNSLGPTFVSQLLAERGAEAADVVRAFRIARDVTGAEARWEVVERLEGVDKAPQLELMGGVDRLVEEITRWYLTWEPEGEIDETIAAGRDGFERLAGVLGDLGSDERRRRRDQIAERLAGTGVPEPLARAHAVRAEQRYAPDMVWVAGSTGRPIEEVAKVFFEVGAELRLDWMETELERVPATSRMQRWALQAVREDAAQVRRELAGGVLAETDETGTAHERVQAFLAERTDARRRLELFLRSLSREGEPDLAGLTLAVRQLRALVA</sequence>
<comment type="caution">
    <text evidence="6">The sequence shown here is derived from an EMBL/GenBank/DDBJ whole genome shotgun (WGS) entry which is preliminary data.</text>
</comment>
<dbReference type="Pfam" id="PF21079">
    <property type="entry name" value="GDH_HM2"/>
    <property type="match status" value="1"/>
</dbReference>
<dbReference type="SUPFAM" id="SSF51735">
    <property type="entry name" value="NAD(P)-binding Rossmann-fold domains"/>
    <property type="match status" value="1"/>
</dbReference>
<name>A0A9X3MSI1_9ACTN</name>
<evidence type="ECO:0000313" key="7">
    <source>
        <dbReference type="Proteomes" id="UP001149140"/>
    </source>
</evidence>
<gene>
    <name evidence="6" type="ORF">OM076_16315</name>
</gene>
<dbReference type="InterPro" id="IPR049062">
    <property type="entry name" value="NAD_Glu_DH_ACT2"/>
</dbReference>
<proteinExistence type="predicted"/>
<dbReference type="Pfam" id="PF21074">
    <property type="entry name" value="GDH_C"/>
    <property type="match status" value="1"/>
</dbReference>
<dbReference type="InterPro" id="IPR028971">
    <property type="entry name" value="NAD-GDH_cat"/>
</dbReference>
<dbReference type="InterPro" id="IPR049059">
    <property type="entry name" value="NAD_Glu_DH_HM1"/>
</dbReference>
<dbReference type="RefSeq" id="WP_270041057.1">
    <property type="nucleotide sequence ID" value="NZ_JAPDOD010000014.1"/>
</dbReference>
<dbReference type="Pfam" id="PF21076">
    <property type="entry name" value="GDH_ACT2"/>
    <property type="match status" value="1"/>
</dbReference>
<dbReference type="InterPro" id="IPR036291">
    <property type="entry name" value="NAD(P)-bd_dom_sf"/>
</dbReference>
<dbReference type="InterPro" id="IPR024727">
    <property type="entry name" value="NAD_Glu_DH_N_ACT1"/>
</dbReference>
<evidence type="ECO:0000259" key="2">
    <source>
        <dbReference type="Pfam" id="PF21074"/>
    </source>
</evidence>
<dbReference type="Proteomes" id="UP001149140">
    <property type="component" value="Unassembled WGS sequence"/>
</dbReference>
<evidence type="ECO:0000259" key="3">
    <source>
        <dbReference type="Pfam" id="PF21075"/>
    </source>
</evidence>
<dbReference type="InterPro" id="IPR049058">
    <property type="entry name" value="NAD_Glu_DH_HM2"/>
</dbReference>
<feature type="domain" description="NAD-glutamate dehydrogenase catalytic" evidence="1">
    <location>
        <begin position="710"/>
        <end position="1195"/>
    </location>
</feature>
<dbReference type="PANTHER" id="PTHR43403:SF1">
    <property type="entry name" value="NAD-SPECIFIC GLUTAMATE DEHYDROGENASE"/>
    <property type="match status" value="1"/>
</dbReference>
<evidence type="ECO:0000259" key="4">
    <source>
        <dbReference type="Pfam" id="PF21076"/>
    </source>
</evidence>
<feature type="domain" description="NAD-glutamate dehydrogenase ACT3" evidence="5">
    <location>
        <begin position="550"/>
        <end position="612"/>
    </location>
</feature>
<dbReference type="PANTHER" id="PTHR43403">
    <property type="entry name" value="NAD-SPECIFIC GLUTAMATE DEHYDROGENASE"/>
    <property type="match status" value="1"/>
</dbReference>
<keyword evidence="7" id="KW-1185">Reference proteome</keyword>
<feature type="domain" description="NAD-glutamate dehydrogenase N-terminal ACT1" evidence="3">
    <location>
        <begin position="38"/>
        <end position="169"/>
    </location>
</feature>
<dbReference type="InterPro" id="IPR049064">
    <property type="entry name" value="NAD_Glu_DH_ACT3"/>
</dbReference>
<dbReference type="InterPro" id="IPR049056">
    <property type="entry name" value="NAD_Glu_DH_HM3"/>
</dbReference>
<organism evidence="6 7">
    <name type="scientific">Solirubrobacter ginsenosidimutans</name>
    <dbReference type="NCBI Taxonomy" id="490573"/>
    <lineage>
        <taxon>Bacteria</taxon>
        <taxon>Bacillati</taxon>
        <taxon>Actinomycetota</taxon>
        <taxon>Thermoleophilia</taxon>
        <taxon>Solirubrobacterales</taxon>
        <taxon>Solirubrobacteraceae</taxon>
        <taxon>Solirubrobacter</taxon>
    </lineage>
</organism>
<evidence type="ECO:0000259" key="5">
    <source>
        <dbReference type="Pfam" id="PF21077"/>
    </source>
</evidence>
<evidence type="ECO:0000313" key="6">
    <source>
        <dbReference type="EMBL" id="MDA0161839.1"/>
    </source>
</evidence>
<dbReference type="InterPro" id="IPR007780">
    <property type="entry name" value="NAD_Glu_DH_bac"/>
</dbReference>
<dbReference type="PIRSF" id="PIRSF036761">
    <property type="entry name" value="GDH_Mll4104"/>
    <property type="match status" value="1"/>
</dbReference>
<dbReference type="Gene3D" id="3.40.50.720">
    <property type="entry name" value="NAD(P)-binding Rossmann-like Domain"/>
    <property type="match status" value="1"/>
</dbReference>
<feature type="domain" description="NAD-specific glutamate dehydrogenase C-terminal" evidence="2">
    <location>
        <begin position="1241"/>
        <end position="1576"/>
    </location>
</feature>
<dbReference type="Pfam" id="PF05088">
    <property type="entry name" value="Bac_GDH_CD"/>
    <property type="match status" value="1"/>
</dbReference>
<dbReference type="EMBL" id="JAPDOD010000014">
    <property type="protein sequence ID" value="MDA0161839.1"/>
    <property type="molecule type" value="Genomic_DNA"/>
</dbReference>